<feature type="compositionally biased region" description="Polar residues" evidence="1">
    <location>
        <begin position="21"/>
        <end position="34"/>
    </location>
</feature>
<organism evidence="2 3">
    <name type="scientific">Liparis tanakae</name>
    <name type="common">Tanaka's snailfish</name>
    <dbReference type="NCBI Taxonomy" id="230148"/>
    <lineage>
        <taxon>Eukaryota</taxon>
        <taxon>Metazoa</taxon>
        <taxon>Chordata</taxon>
        <taxon>Craniata</taxon>
        <taxon>Vertebrata</taxon>
        <taxon>Euteleostomi</taxon>
        <taxon>Actinopterygii</taxon>
        <taxon>Neopterygii</taxon>
        <taxon>Teleostei</taxon>
        <taxon>Neoteleostei</taxon>
        <taxon>Acanthomorphata</taxon>
        <taxon>Eupercaria</taxon>
        <taxon>Perciformes</taxon>
        <taxon>Cottioidei</taxon>
        <taxon>Cottales</taxon>
        <taxon>Liparidae</taxon>
        <taxon>Liparis</taxon>
    </lineage>
</organism>
<reference evidence="2 3" key="1">
    <citation type="submission" date="2019-03" db="EMBL/GenBank/DDBJ databases">
        <title>First draft genome of Liparis tanakae, snailfish: a comprehensive survey of snailfish specific genes.</title>
        <authorList>
            <person name="Kim W."/>
            <person name="Song I."/>
            <person name="Jeong J.-H."/>
            <person name="Kim D."/>
            <person name="Kim S."/>
            <person name="Ryu S."/>
            <person name="Song J.Y."/>
            <person name="Lee S.K."/>
        </authorList>
    </citation>
    <scope>NUCLEOTIDE SEQUENCE [LARGE SCALE GENOMIC DNA]</scope>
    <source>
        <tissue evidence="2">Muscle</tissue>
    </source>
</reference>
<feature type="compositionally biased region" description="Basic and acidic residues" evidence="1">
    <location>
        <begin position="58"/>
        <end position="68"/>
    </location>
</feature>
<dbReference type="EMBL" id="SRLO01002326">
    <property type="protein sequence ID" value="TNN33181.1"/>
    <property type="molecule type" value="Genomic_DNA"/>
</dbReference>
<accession>A0A4Z2EX76</accession>
<dbReference type="Proteomes" id="UP000314294">
    <property type="component" value="Unassembled WGS sequence"/>
</dbReference>
<evidence type="ECO:0000313" key="3">
    <source>
        <dbReference type="Proteomes" id="UP000314294"/>
    </source>
</evidence>
<sequence>MPLTNCLTSSKLAGPRLLEPSMTNTRSMTPSPHSGSVGDKDTELIRVSRLRSGPSLRGDGRVYGEKFSRAAADPSEPSSPEEKAPQLRGRLVLYS</sequence>
<dbReference type="AlphaFoldDB" id="A0A4Z2EX76"/>
<keyword evidence="3" id="KW-1185">Reference proteome</keyword>
<gene>
    <name evidence="2" type="ORF">EYF80_056653</name>
</gene>
<evidence type="ECO:0000313" key="2">
    <source>
        <dbReference type="EMBL" id="TNN33181.1"/>
    </source>
</evidence>
<evidence type="ECO:0000256" key="1">
    <source>
        <dbReference type="SAM" id="MobiDB-lite"/>
    </source>
</evidence>
<feature type="region of interest" description="Disordered" evidence="1">
    <location>
        <begin position="1"/>
        <end position="95"/>
    </location>
</feature>
<proteinExistence type="predicted"/>
<feature type="compositionally biased region" description="Polar residues" evidence="1">
    <location>
        <begin position="1"/>
        <end position="11"/>
    </location>
</feature>
<protein>
    <submittedName>
        <fullName evidence="2">Uncharacterized protein</fullName>
    </submittedName>
</protein>
<name>A0A4Z2EX76_9TELE</name>
<comment type="caution">
    <text evidence="2">The sequence shown here is derived from an EMBL/GenBank/DDBJ whole genome shotgun (WGS) entry which is preliminary data.</text>
</comment>
<feature type="compositionally biased region" description="Low complexity" evidence="1">
    <location>
        <begin position="69"/>
        <end position="78"/>
    </location>
</feature>